<reference evidence="2 3" key="1">
    <citation type="submission" date="2020-08" db="EMBL/GenBank/DDBJ databases">
        <title>Genomic Encyclopedia of Type Strains, Phase III (KMG-III): the genomes of soil and plant-associated and newly described type strains.</title>
        <authorList>
            <person name="Whitman W."/>
        </authorList>
    </citation>
    <scope>NUCLEOTIDE SEQUENCE [LARGE SCALE GENOMIC DNA]</scope>
    <source>
        <strain evidence="2 3">CECT 8897</strain>
    </source>
</reference>
<protein>
    <submittedName>
        <fullName evidence="2">Uncharacterized protein</fullName>
    </submittedName>
</protein>
<evidence type="ECO:0000313" key="2">
    <source>
        <dbReference type="EMBL" id="MBB3120352.1"/>
    </source>
</evidence>
<proteinExistence type="predicted"/>
<sequence length="148" mass="15787">MNKTTLCLLAVLAGAGQGMALAEPPAQDAKQPVETVRIPGQIDRIDLPATSYGMNVTNFASYRGSYDLSNGQELSLLAGTASMYAILDNGRKVRLIGAGTDTFVAEDRSLHMRLWRGIDGEVGGELLLAQPADMAGLDAPLLRMAMHR</sequence>
<dbReference type="Proteomes" id="UP000541535">
    <property type="component" value="Unassembled WGS sequence"/>
</dbReference>
<feature type="signal peptide" evidence="1">
    <location>
        <begin position="1"/>
        <end position="22"/>
    </location>
</feature>
<evidence type="ECO:0000313" key="3">
    <source>
        <dbReference type="Proteomes" id="UP000541535"/>
    </source>
</evidence>
<dbReference type="AlphaFoldDB" id="A0A7W5FV25"/>
<evidence type="ECO:0000256" key="1">
    <source>
        <dbReference type="SAM" id="SignalP"/>
    </source>
</evidence>
<dbReference type="RefSeq" id="WP_183442092.1">
    <property type="nucleotide sequence ID" value="NZ_JACHXD010000009.1"/>
</dbReference>
<organism evidence="2 3">
    <name type="scientific">Pseudoduganella violacea</name>
    <dbReference type="NCBI Taxonomy" id="1715466"/>
    <lineage>
        <taxon>Bacteria</taxon>
        <taxon>Pseudomonadati</taxon>
        <taxon>Pseudomonadota</taxon>
        <taxon>Betaproteobacteria</taxon>
        <taxon>Burkholderiales</taxon>
        <taxon>Oxalobacteraceae</taxon>
        <taxon>Telluria group</taxon>
        <taxon>Pseudoduganella</taxon>
    </lineage>
</organism>
<keyword evidence="3" id="KW-1185">Reference proteome</keyword>
<name>A0A7W5FV25_9BURK</name>
<dbReference type="EMBL" id="JACHXD010000009">
    <property type="protein sequence ID" value="MBB3120352.1"/>
    <property type="molecule type" value="Genomic_DNA"/>
</dbReference>
<feature type="chain" id="PRO_5031257078" evidence="1">
    <location>
        <begin position="23"/>
        <end position="148"/>
    </location>
</feature>
<gene>
    <name evidence="2" type="ORF">FHS03_003416</name>
</gene>
<keyword evidence="1" id="KW-0732">Signal</keyword>
<comment type="caution">
    <text evidence="2">The sequence shown here is derived from an EMBL/GenBank/DDBJ whole genome shotgun (WGS) entry which is preliminary data.</text>
</comment>
<accession>A0A7W5FV25</accession>